<gene>
    <name evidence="3" type="ORF">CLV47_12015</name>
</gene>
<evidence type="ECO:0000259" key="2">
    <source>
        <dbReference type="Pfam" id="PF05193"/>
    </source>
</evidence>
<dbReference type="PANTHER" id="PTHR11851:SF224">
    <property type="entry name" value="PROCESSING PROTEASE"/>
    <property type="match status" value="1"/>
</dbReference>
<dbReference type="InterPro" id="IPR050361">
    <property type="entry name" value="MPP/UQCRC_Complex"/>
</dbReference>
<accession>A0A2T0ZR15</accession>
<dbReference type="AlphaFoldDB" id="A0A2T0ZR15"/>
<dbReference type="Proteomes" id="UP000237752">
    <property type="component" value="Unassembled WGS sequence"/>
</dbReference>
<name>A0A2T0ZR15_9ACTN</name>
<dbReference type="InterPro" id="IPR011765">
    <property type="entry name" value="Pept_M16_N"/>
</dbReference>
<feature type="domain" description="Peptidase M16 C-terminal" evidence="2">
    <location>
        <begin position="198"/>
        <end position="369"/>
    </location>
</feature>
<evidence type="ECO:0000313" key="3">
    <source>
        <dbReference type="EMBL" id="PRZ38548.1"/>
    </source>
</evidence>
<sequence>MSVAAAKGPKTKTTAQRSVPPLAVARKLRAPRVVEHRLPNGLRVLVIRKAGIPVVEARLRLPLLSVDRASYAKARLLEETMLKGTSTYSALDFEQQLGLLGGGISIGVDRDRLSVGGMTLSQHLPRFLELMSDALQHATYPSDAVIAERGRLVERLSVANSSAGVVASKTLARNLFADHPYAVLMPEAEDLAATSPAMVRGMHRRRVIPAGAVLVLVGDLSPARAIAVAQRAFDGWSGKTPRSKVPAMNARTSGPVVLVDRPGSVQSSIHLAGLGLGRYDDLHPAQMVANMIFGGNFSSRLVANLREDKGYTYSPHSSLDLAPQATTFSISADVATDVTAASLAEISYELSRMVVTTVTADELDSARQYLIGSVALSQSSQAGLASTTANLEFAGASLQWLRDLLVKIADVTIDDVHEAAMKIMQPTQIRTVVVGDASQVEPSLRAIVDVERQPMREAT</sequence>
<organism evidence="3 4">
    <name type="scientific">Antricoccus suffuscus</name>
    <dbReference type="NCBI Taxonomy" id="1629062"/>
    <lineage>
        <taxon>Bacteria</taxon>
        <taxon>Bacillati</taxon>
        <taxon>Actinomycetota</taxon>
        <taxon>Actinomycetes</taxon>
        <taxon>Geodermatophilales</taxon>
        <taxon>Antricoccaceae</taxon>
        <taxon>Antricoccus</taxon>
    </lineage>
</organism>
<dbReference type="EMBL" id="PVUE01000020">
    <property type="protein sequence ID" value="PRZ38548.1"/>
    <property type="molecule type" value="Genomic_DNA"/>
</dbReference>
<dbReference type="GO" id="GO:0046872">
    <property type="term" value="F:metal ion binding"/>
    <property type="evidence" value="ECO:0007669"/>
    <property type="project" value="InterPro"/>
</dbReference>
<dbReference type="InterPro" id="IPR011249">
    <property type="entry name" value="Metalloenz_LuxS/M16"/>
</dbReference>
<evidence type="ECO:0000313" key="4">
    <source>
        <dbReference type="Proteomes" id="UP000237752"/>
    </source>
</evidence>
<proteinExistence type="predicted"/>
<dbReference type="Pfam" id="PF05193">
    <property type="entry name" value="Peptidase_M16_C"/>
    <property type="match status" value="1"/>
</dbReference>
<dbReference type="SUPFAM" id="SSF63411">
    <property type="entry name" value="LuxS/MPP-like metallohydrolase"/>
    <property type="match status" value="2"/>
</dbReference>
<dbReference type="Pfam" id="PF00675">
    <property type="entry name" value="Peptidase_M16"/>
    <property type="match status" value="1"/>
</dbReference>
<dbReference type="PANTHER" id="PTHR11851">
    <property type="entry name" value="METALLOPROTEASE"/>
    <property type="match status" value="1"/>
</dbReference>
<reference evidence="3 4" key="1">
    <citation type="submission" date="2018-03" db="EMBL/GenBank/DDBJ databases">
        <title>Genomic Encyclopedia of Archaeal and Bacterial Type Strains, Phase II (KMG-II): from individual species to whole genera.</title>
        <authorList>
            <person name="Goeker M."/>
        </authorList>
    </citation>
    <scope>NUCLEOTIDE SEQUENCE [LARGE SCALE GENOMIC DNA]</scope>
    <source>
        <strain evidence="3 4">DSM 100065</strain>
    </source>
</reference>
<comment type="caution">
    <text evidence="3">The sequence shown here is derived from an EMBL/GenBank/DDBJ whole genome shotgun (WGS) entry which is preliminary data.</text>
</comment>
<dbReference type="InterPro" id="IPR007863">
    <property type="entry name" value="Peptidase_M16_C"/>
</dbReference>
<feature type="domain" description="Peptidase M16 N-terminal" evidence="1">
    <location>
        <begin position="74"/>
        <end position="181"/>
    </location>
</feature>
<dbReference type="Gene3D" id="3.30.830.10">
    <property type="entry name" value="Metalloenzyme, LuxS/M16 peptidase-like"/>
    <property type="match status" value="2"/>
</dbReference>
<protein>
    <submittedName>
        <fullName evidence="3">Putative Zn-dependent peptidase</fullName>
    </submittedName>
</protein>
<dbReference type="OrthoDB" id="9811314at2"/>
<dbReference type="RefSeq" id="WP_106350560.1">
    <property type="nucleotide sequence ID" value="NZ_PVUE01000020.1"/>
</dbReference>
<evidence type="ECO:0000259" key="1">
    <source>
        <dbReference type="Pfam" id="PF00675"/>
    </source>
</evidence>
<keyword evidence="4" id="KW-1185">Reference proteome</keyword>